<sequence>MRRVLSKDLEQSLNSCQVGLHKVKQERDQLLTSQAALQAQITMLQTTQVSSTAEVDVLNVRIEDIVVISRLEQEAGRCCTTFIFFKLKAKHPDCRLDKTQNSLSLSFRLHPGLAQ</sequence>
<dbReference type="STRING" id="946122.A0A0C2WDY7"/>
<protein>
    <submittedName>
        <fullName evidence="1">Uncharacterized protein</fullName>
    </submittedName>
</protein>
<name>A0A0C2WDY7_AMAMK</name>
<proteinExistence type="predicted"/>
<evidence type="ECO:0000313" key="2">
    <source>
        <dbReference type="Proteomes" id="UP000054549"/>
    </source>
</evidence>
<dbReference type="HOGENOM" id="CLU_2108442_0_0_1"/>
<dbReference type="OrthoDB" id="343070at2759"/>
<dbReference type="AlphaFoldDB" id="A0A0C2WDY7"/>
<organism evidence="1 2">
    <name type="scientific">Amanita muscaria (strain Koide BX008)</name>
    <dbReference type="NCBI Taxonomy" id="946122"/>
    <lineage>
        <taxon>Eukaryota</taxon>
        <taxon>Fungi</taxon>
        <taxon>Dikarya</taxon>
        <taxon>Basidiomycota</taxon>
        <taxon>Agaricomycotina</taxon>
        <taxon>Agaricomycetes</taxon>
        <taxon>Agaricomycetidae</taxon>
        <taxon>Agaricales</taxon>
        <taxon>Pluteineae</taxon>
        <taxon>Amanitaceae</taxon>
        <taxon>Amanita</taxon>
    </lineage>
</organism>
<accession>A0A0C2WDY7</accession>
<gene>
    <name evidence="1" type="ORF">M378DRAFT_19072</name>
</gene>
<reference evidence="1 2" key="1">
    <citation type="submission" date="2014-04" db="EMBL/GenBank/DDBJ databases">
        <title>Evolutionary Origins and Diversification of the Mycorrhizal Mutualists.</title>
        <authorList>
            <consortium name="DOE Joint Genome Institute"/>
            <consortium name="Mycorrhizal Genomics Consortium"/>
            <person name="Kohler A."/>
            <person name="Kuo A."/>
            <person name="Nagy L.G."/>
            <person name="Floudas D."/>
            <person name="Copeland A."/>
            <person name="Barry K.W."/>
            <person name="Cichocki N."/>
            <person name="Veneault-Fourrey C."/>
            <person name="LaButti K."/>
            <person name="Lindquist E.A."/>
            <person name="Lipzen A."/>
            <person name="Lundell T."/>
            <person name="Morin E."/>
            <person name="Murat C."/>
            <person name="Riley R."/>
            <person name="Ohm R."/>
            <person name="Sun H."/>
            <person name="Tunlid A."/>
            <person name="Henrissat B."/>
            <person name="Grigoriev I.V."/>
            <person name="Hibbett D.S."/>
            <person name="Martin F."/>
        </authorList>
    </citation>
    <scope>NUCLEOTIDE SEQUENCE [LARGE SCALE GENOMIC DNA]</scope>
    <source>
        <strain evidence="1 2">Koide BX008</strain>
    </source>
</reference>
<keyword evidence="2" id="KW-1185">Reference proteome</keyword>
<dbReference type="Proteomes" id="UP000054549">
    <property type="component" value="Unassembled WGS sequence"/>
</dbReference>
<evidence type="ECO:0000313" key="1">
    <source>
        <dbReference type="EMBL" id="KIL54268.1"/>
    </source>
</evidence>
<dbReference type="InParanoid" id="A0A0C2WDY7"/>
<dbReference type="EMBL" id="KN818847">
    <property type="protein sequence ID" value="KIL54268.1"/>
    <property type="molecule type" value="Genomic_DNA"/>
</dbReference>